<keyword evidence="1 5" id="KW-0489">Methyltransferase</keyword>
<reference evidence="5 6" key="1">
    <citation type="submission" date="2016-10" db="EMBL/GenBank/DDBJ databases">
        <authorList>
            <person name="de Groot N.N."/>
        </authorList>
    </citation>
    <scope>NUCLEOTIDE SEQUENCE [LARGE SCALE GENOMIC DNA]</scope>
    <source>
        <strain evidence="5 6">ICMP 14252</strain>
    </source>
</reference>
<evidence type="ECO:0000313" key="5">
    <source>
        <dbReference type="EMBL" id="SDZ58426.1"/>
    </source>
</evidence>
<dbReference type="Gene3D" id="3.40.50.150">
    <property type="entry name" value="Vaccinia Virus protein VP39"/>
    <property type="match status" value="1"/>
</dbReference>
<dbReference type="PANTHER" id="PTHR11006">
    <property type="entry name" value="PROTEIN ARGININE N-METHYLTRANSFERASE"/>
    <property type="match status" value="1"/>
</dbReference>
<keyword evidence="2 5" id="KW-0808">Transferase</keyword>
<protein>
    <submittedName>
        <fullName evidence="5">Type II protein arginine methyltransferase</fullName>
    </submittedName>
</protein>
<dbReference type="Gene3D" id="2.70.160.11">
    <property type="entry name" value="Hnrnp arginine n-methyltransferase1"/>
    <property type="match status" value="1"/>
</dbReference>
<accession>A0A1H3U7H8</accession>
<proteinExistence type="predicted"/>
<evidence type="ECO:0000313" key="6">
    <source>
        <dbReference type="Proteomes" id="UP000182902"/>
    </source>
</evidence>
<evidence type="ECO:0000256" key="3">
    <source>
        <dbReference type="ARBA" id="ARBA00022691"/>
    </source>
</evidence>
<dbReference type="InterPro" id="IPR029063">
    <property type="entry name" value="SAM-dependent_MTases_sf"/>
</dbReference>
<dbReference type="EMBL" id="FNOX01000013">
    <property type="protein sequence ID" value="SDZ58426.1"/>
    <property type="molecule type" value="Genomic_DNA"/>
</dbReference>
<evidence type="ECO:0000256" key="2">
    <source>
        <dbReference type="ARBA" id="ARBA00022679"/>
    </source>
</evidence>
<dbReference type="Pfam" id="PF22528">
    <property type="entry name" value="PRMT_C"/>
    <property type="match status" value="1"/>
</dbReference>
<feature type="domain" description="Protein arginine N-methyltransferase" evidence="4">
    <location>
        <begin position="183"/>
        <end position="298"/>
    </location>
</feature>
<dbReference type="PANTHER" id="PTHR11006:SF60">
    <property type="entry name" value="PROTEIN ARGININE N-METHYLTRANSFERASE 9"/>
    <property type="match status" value="1"/>
</dbReference>
<keyword evidence="3" id="KW-0949">S-adenosyl-L-methionine</keyword>
<dbReference type="GO" id="GO:0016274">
    <property type="term" value="F:protein-arginine N-methyltransferase activity"/>
    <property type="evidence" value="ECO:0007669"/>
    <property type="project" value="InterPro"/>
</dbReference>
<dbReference type="AlphaFoldDB" id="A0A1H3U7H8"/>
<organism evidence="5 6">
    <name type="scientific">Pseudomonas salomonii</name>
    <dbReference type="NCBI Taxonomy" id="191391"/>
    <lineage>
        <taxon>Bacteria</taxon>
        <taxon>Pseudomonadati</taxon>
        <taxon>Pseudomonadota</taxon>
        <taxon>Gammaproteobacteria</taxon>
        <taxon>Pseudomonadales</taxon>
        <taxon>Pseudomonadaceae</taxon>
        <taxon>Pseudomonas</taxon>
    </lineage>
</organism>
<dbReference type="InterPro" id="IPR025799">
    <property type="entry name" value="Arg_MeTrfase"/>
</dbReference>
<name>A0A1H3U7H8_9PSED</name>
<dbReference type="Pfam" id="PF06325">
    <property type="entry name" value="PrmA"/>
    <property type="match status" value="1"/>
</dbReference>
<dbReference type="PROSITE" id="PS51678">
    <property type="entry name" value="SAM_MT_PRMT"/>
    <property type="match status" value="1"/>
</dbReference>
<sequence>MLSHNNEAVFKATTINVNDPLIATIPRWHFSMLNDQQRNQAFFDAIDATDLTNKTVLDIGTGSGLLAMLIARKGARHVYTCELNPVVAAKAEEIIRINGLEHRITVINKLSTDMIPGEDIPRNIEIMISETVDCGFFGEGFGHALVHAKRELLSPDAIIIPESVKLNACLLSSQEVANLNCVYDDIFGLDVSAFNSFQTAGYFPVRLQTWPHRLVSNTLEFYSADFKNEFVFDAHQELTFTADASALAHGIVFWFDLYLKKDTCLSNDPHNVRSHWMQAVQLFDCPIYVRKSHDYRISLNLSCDGVRFGKQLTTRLFENIAS</sequence>
<dbReference type="RefSeq" id="WP_069786496.1">
    <property type="nucleotide sequence ID" value="NZ_FNOX01000013.1"/>
</dbReference>
<dbReference type="InterPro" id="IPR055135">
    <property type="entry name" value="PRMT_dom"/>
</dbReference>
<evidence type="ECO:0000259" key="4">
    <source>
        <dbReference type="Pfam" id="PF22528"/>
    </source>
</evidence>
<evidence type="ECO:0000256" key="1">
    <source>
        <dbReference type="ARBA" id="ARBA00022603"/>
    </source>
</evidence>
<gene>
    <name evidence="5" type="ORF">SAMN05216247_11384</name>
</gene>
<dbReference type="GO" id="GO:0032259">
    <property type="term" value="P:methylation"/>
    <property type="evidence" value="ECO:0007669"/>
    <property type="project" value="UniProtKB-KW"/>
</dbReference>
<dbReference type="SUPFAM" id="SSF53335">
    <property type="entry name" value="S-adenosyl-L-methionine-dependent methyltransferases"/>
    <property type="match status" value="1"/>
</dbReference>
<dbReference type="GO" id="GO:0042054">
    <property type="term" value="F:histone methyltransferase activity"/>
    <property type="evidence" value="ECO:0007669"/>
    <property type="project" value="TreeGrafter"/>
</dbReference>
<dbReference type="CDD" id="cd02440">
    <property type="entry name" value="AdoMet_MTases"/>
    <property type="match status" value="1"/>
</dbReference>
<dbReference type="Proteomes" id="UP000182902">
    <property type="component" value="Unassembled WGS sequence"/>
</dbReference>